<dbReference type="CDD" id="cd02035">
    <property type="entry name" value="ArsA"/>
    <property type="match status" value="2"/>
</dbReference>
<evidence type="ECO:0000256" key="1">
    <source>
        <dbReference type="ARBA" id="ARBA00011040"/>
    </source>
</evidence>
<dbReference type="InterPro" id="IPR027541">
    <property type="entry name" value="Ars_ATPase"/>
</dbReference>
<proteinExistence type="inferred from homology"/>
<keyword evidence="4" id="KW-1185">Reference proteome</keyword>
<evidence type="ECO:0000259" key="2">
    <source>
        <dbReference type="Pfam" id="PF02374"/>
    </source>
</evidence>
<dbReference type="Pfam" id="PF02374">
    <property type="entry name" value="ArsA_ATPase"/>
    <property type="match status" value="3"/>
</dbReference>
<evidence type="ECO:0000313" key="3">
    <source>
        <dbReference type="EMBL" id="AIQ14561.1"/>
    </source>
</evidence>
<dbReference type="KEGG" id="pdu:PDUR_23730"/>
<feature type="domain" description="ArsA/GET3 Anion-transporting ATPase-like" evidence="2">
    <location>
        <begin position="484"/>
        <end position="589"/>
    </location>
</feature>
<feature type="domain" description="ArsA/GET3 Anion-transporting ATPase-like" evidence="2">
    <location>
        <begin position="331"/>
        <end position="472"/>
    </location>
</feature>
<dbReference type="OrthoDB" id="9780677at2"/>
<name>A0A089HRC3_PAEDU</name>
<dbReference type="RefSeq" id="WP_042208316.1">
    <property type="nucleotide sequence ID" value="NZ_CP009288.1"/>
</dbReference>
<accession>A0A089HRC3</accession>
<dbReference type="GO" id="GO:0015446">
    <property type="term" value="F:ATPase-coupled arsenite transmembrane transporter activity"/>
    <property type="evidence" value="ECO:0007669"/>
    <property type="project" value="InterPro"/>
</dbReference>
<dbReference type="PANTHER" id="PTHR10803:SF3">
    <property type="entry name" value="ATPASE GET3"/>
    <property type="match status" value="1"/>
</dbReference>
<dbReference type="eggNOG" id="COG0003">
    <property type="taxonomic scope" value="Bacteria"/>
</dbReference>
<reference evidence="3 4" key="1">
    <citation type="submission" date="2014-08" db="EMBL/GenBank/DDBJ databases">
        <title>Comparative genomics of the Paenibacillus odorifer group.</title>
        <authorList>
            <person name="den Bakker H.C."/>
            <person name="Tsai Y.-C."/>
            <person name="Martin N."/>
            <person name="Korlach J."/>
            <person name="Wiedmann M."/>
        </authorList>
    </citation>
    <scope>NUCLEOTIDE SEQUENCE [LARGE SCALE GENOMIC DNA]</scope>
    <source>
        <strain evidence="3 4">DSM 1735</strain>
    </source>
</reference>
<dbReference type="NCBIfam" id="TIGR04291">
    <property type="entry name" value="arsen_driv_ArsA"/>
    <property type="match status" value="1"/>
</dbReference>
<dbReference type="STRING" id="44251.PDUR_23730"/>
<dbReference type="InterPro" id="IPR027417">
    <property type="entry name" value="P-loop_NTPase"/>
</dbReference>
<dbReference type="PANTHER" id="PTHR10803">
    <property type="entry name" value="ARSENICAL PUMP-DRIVING ATPASE ARSENITE-TRANSLOCATING ATPASE"/>
    <property type="match status" value="1"/>
</dbReference>
<dbReference type="GO" id="GO:0016887">
    <property type="term" value="F:ATP hydrolysis activity"/>
    <property type="evidence" value="ECO:0007669"/>
    <property type="project" value="InterPro"/>
</dbReference>
<dbReference type="SUPFAM" id="SSF52540">
    <property type="entry name" value="P-loop containing nucleoside triphosphate hydrolases"/>
    <property type="match status" value="2"/>
</dbReference>
<sequence length="594" mass="64193">MSIRFDPLNILSTPYLFFTGKGGVGKTSTACAAAVALADSGKRVLLVSTDPASNLQDVFGMELSNHPASIEGVPNLFAANLDPESAAEEYKAKVVAPYRGVLPDSVISTMEEQLSGACTVEIAAFDEFTTLLTDAHVKSQFDHILFDTAPTGHTLRLLQLPAAWSGFLDESTHGASCLGPLAGLEAKKTLYQQAVQTLSDDEQTTLILVTRLEHSPLMEAARASSELKSTGIENQILVINGLLSSCTEEDPVSKGFVKRQVRALEQMPTELLAMPMYHIPLAPFNVTGIKSLRDFFNPTPAAAENNASADIGSSIPPLGTLINDLDTDGIRVIFTMGKGGVGKSTIACAIAVGLAERGHRVHLSTTDPAAHLQHVFGETADRITLSRVDPKVELERYQNEVLSQNADSLDEEGLAFLEEDLRSPCTEEIAVFRAFANLVEHSKEEIVVIDTAPTGHTLLLLDATQVYHKEIARSSGLIPDSVQHLLPRLRDPKETSVVIVTLAEATPVYEASRLEKDLKRAGIPTNWWVINQSFAAAGTTDPILSGRGYAELEWIRMVNQVSDGHAAIIPWEPNEVAGYEQLKMLAESIPGQKD</sequence>
<dbReference type="InterPro" id="IPR016300">
    <property type="entry name" value="ATPase_ArsA/GET3"/>
</dbReference>
<dbReference type="Gene3D" id="3.40.50.300">
    <property type="entry name" value="P-loop containing nucleotide triphosphate hydrolases"/>
    <property type="match status" value="2"/>
</dbReference>
<organism evidence="3 4">
    <name type="scientific">Paenibacillus durus</name>
    <name type="common">Paenibacillus azotofixans</name>
    <dbReference type="NCBI Taxonomy" id="44251"/>
    <lineage>
        <taxon>Bacteria</taxon>
        <taxon>Bacillati</taxon>
        <taxon>Bacillota</taxon>
        <taxon>Bacilli</taxon>
        <taxon>Bacillales</taxon>
        <taxon>Paenibacillaceae</taxon>
        <taxon>Paenibacillus</taxon>
    </lineage>
</organism>
<gene>
    <name evidence="3" type="ORF">PDUR_23730</name>
</gene>
<dbReference type="AlphaFoldDB" id="A0A089HRC3"/>
<dbReference type="Proteomes" id="UP000029409">
    <property type="component" value="Chromosome"/>
</dbReference>
<dbReference type="PIRSF" id="PIRSF001327">
    <property type="entry name" value="Arsenical_pump-driving_ATPase"/>
    <property type="match status" value="1"/>
</dbReference>
<feature type="domain" description="ArsA/GET3 Anion-transporting ATPase-like" evidence="2">
    <location>
        <begin position="15"/>
        <end position="295"/>
    </location>
</feature>
<evidence type="ECO:0000313" key="4">
    <source>
        <dbReference type="Proteomes" id="UP000029409"/>
    </source>
</evidence>
<dbReference type="NCBIfam" id="TIGR00345">
    <property type="entry name" value="GET3_arsA_TRC40"/>
    <property type="match status" value="1"/>
</dbReference>
<protein>
    <submittedName>
        <fullName evidence="3">Arsenic ABC transporter ATPase</fullName>
    </submittedName>
</protein>
<dbReference type="GO" id="GO:0005524">
    <property type="term" value="F:ATP binding"/>
    <property type="evidence" value="ECO:0007669"/>
    <property type="project" value="InterPro"/>
</dbReference>
<dbReference type="InterPro" id="IPR025723">
    <property type="entry name" value="ArsA/GET3_ATPase-like"/>
</dbReference>
<dbReference type="EMBL" id="CP009288">
    <property type="protein sequence ID" value="AIQ14561.1"/>
    <property type="molecule type" value="Genomic_DNA"/>
</dbReference>
<comment type="similarity">
    <text evidence="1">Belongs to the arsA ATPase family.</text>
</comment>